<evidence type="ECO:0000256" key="5">
    <source>
        <dbReference type="ARBA" id="ARBA00022605"/>
    </source>
</evidence>
<feature type="domain" description="Peptidase M20 dimerisation" evidence="10">
    <location>
        <begin position="176"/>
        <end position="280"/>
    </location>
</feature>
<gene>
    <name evidence="11" type="ORF">KARMA_0650</name>
</gene>
<dbReference type="GO" id="GO:0006526">
    <property type="term" value="P:L-arginine biosynthetic process"/>
    <property type="evidence" value="ECO:0007669"/>
    <property type="project" value="UniProtKB-KW"/>
</dbReference>
<organism evidence="11 12">
    <name type="scientific">Donghicola eburneus</name>
    <dbReference type="NCBI Taxonomy" id="393278"/>
    <lineage>
        <taxon>Bacteria</taxon>
        <taxon>Pseudomonadati</taxon>
        <taxon>Pseudomonadota</taxon>
        <taxon>Alphaproteobacteria</taxon>
        <taxon>Rhodobacterales</taxon>
        <taxon>Roseobacteraceae</taxon>
        <taxon>Donghicola</taxon>
    </lineage>
</organism>
<reference evidence="12" key="1">
    <citation type="submission" date="2016-09" db="EMBL/GenBank/DDBJ databases">
        <authorList>
            <person name="Wibberg D."/>
        </authorList>
    </citation>
    <scope>NUCLEOTIDE SEQUENCE [LARGE SCALE GENOMIC DNA]</scope>
</reference>
<dbReference type="SUPFAM" id="SSF53187">
    <property type="entry name" value="Zn-dependent exopeptidases"/>
    <property type="match status" value="1"/>
</dbReference>
<evidence type="ECO:0000256" key="3">
    <source>
        <dbReference type="ARBA" id="ARBA00022490"/>
    </source>
</evidence>
<dbReference type="PANTHER" id="PTHR43808:SF31">
    <property type="entry name" value="N-ACETYL-L-CITRULLINE DEACETYLASE"/>
    <property type="match status" value="1"/>
</dbReference>
<evidence type="ECO:0000256" key="1">
    <source>
        <dbReference type="ARBA" id="ARBA00001947"/>
    </source>
</evidence>
<dbReference type="Proteomes" id="UP000184085">
    <property type="component" value="Unassembled WGS sequence"/>
</dbReference>
<evidence type="ECO:0000256" key="6">
    <source>
        <dbReference type="ARBA" id="ARBA00022723"/>
    </source>
</evidence>
<evidence type="ECO:0000256" key="7">
    <source>
        <dbReference type="ARBA" id="ARBA00022801"/>
    </source>
</evidence>
<dbReference type="InterPro" id="IPR010169">
    <property type="entry name" value="AcOrn-deacetyl"/>
</dbReference>
<dbReference type="PANTHER" id="PTHR43808">
    <property type="entry name" value="ACETYLORNITHINE DEACETYLASE"/>
    <property type="match status" value="1"/>
</dbReference>
<dbReference type="Gene3D" id="3.40.630.10">
    <property type="entry name" value="Zn peptidases"/>
    <property type="match status" value="1"/>
</dbReference>
<dbReference type="NCBIfam" id="TIGR01892">
    <property type="entry name" value="AcOrn-deacetyl"/>
    <property type="match status" value="1"/>
</dbReference>
<dbReference type="CDD" id="cd03894">
    <property type="entry name" value="M20_ArgE"/>
    <property type="match status" value="1"/>
</dbReference>
<dbReference type="EMBL" id="FMJB01000022">
    <property type="protein sequence ID" value="SCM66474.1"/>
    <property type="molecule type" value="Genomic_DNA"/>
</dbReference>
<dbReference type="InterPro" id="IPR002933">
    <property type="entry name" value="Peptidase_M20"/>
</dbReference>
<evidence type="ECO:0000259" key="10">
    <source>
        <dbReference type="Pfam" id="PF07687"/>
    </source>
</evidence>
<evidence type="ECO:0000256" key="4">
    <source>
        <dbReference type="ARBA" id="ARBA00022571"/>
    </source>
</evidence>
<dbReference type="GO" id="GO:0046872">
    <property type="term" value="F:metal ion binding"/>
    <property type="evidence" value="ECO:0007669"/>
    <property type="project" value="UniProtKB-KW"/>
</dbReference>
<proteinExistence type="inferred from homology"/>
<dbReference type="InterPro" id="IPR036264">
    <property type="entry name" value="Bact_exopeptidase_dim_dom"/>
</dbReference>
<dbReference type="InterPro" id="IPR001261">
    <property type="entry name" value="ArgE/DapE_CS"/>
</dbReference>
<name>A0A1M4MXN1_9RHOB</name>
<keyword evidence="3" id="KW-0963">Cytoplasm</keyword>
<dbReference type="PROSITE" id="PS00758">
    <property type="entry name" value="ARGE_DAPE_CPG2_1"/>
    <property type="match status" value="1"/>
</dbReference>
<dbReference type="Pfam" id="PF07687">
    <property type="entry name" value="M20_dimer"/>
    <property type="match status" value="1"/>
</dbReference>
<dbReference type="Gene3D" id="3.30.70.360">
    <property type="match status" value="1"/>
</dbReference>
<comment type="similarity">
    <text evidence="2">Belongs to the peptidase M20A family. ArgE subfamily.</text>
</comment>
<keyword evidence="8" id="KW-0862">Zinc</keyword>
<keyword evidence="12" id="KW-1185">Reference proteome</keyword>
<keyword evidence="5" id="KW-0028">Amino-acid biosynthesis</keyword>
<keyword evidence="4" id="KW-0055">Arginine biosynthesis</keyword>
<evidence type="ECO:0000256" key="9">
    <source>
        <dbReference type="ARBA" id="ARBA00023285"/>
    </source>
</evidence>
<protein>
    <submittedName>
        <fullName evidence="11">Acetylornithine deacetylase</fullName>
    </submittedName>
</protein>
<dbReference type="InterPro" id="IPR011650">
    <property type="entry name" value="Peptidase_M20_dimer"/>
</dbReference>
<dbReference type="Pfam" id="PF01546">
    <property type="entry name" value="Peptidase_M20"/>
    <property type="match status" value="1"/>
</dbReference>
<dbReference type="GO" id="GO:0008777">
    <property type="term" value="F:acetylornithine deacetylase activity"/>
    <property type="evidence" value="ECO:0007669"/>
    <property type="project" value="TreeGrafter"/>
</dbReference>
<evidence type="ECO:0000313" key="11">
    <source>
        <dbReference type="EMBL" id="SCM66474.1"/>
    </source>
</evidence>
<dbReference type="AlphaFoldDB" id="A0A1M4MXN1"/>
<dbReference type="InterPro" id="IPR050072">
    <property type="entry name" value="Peptidase_M20A"/>
</dbReference>
<evidence type="ECO:0000313" key="12">
    <source>
        <dbReference type="Proteomes" id="UP000184085"/>
    </source>
</evidence>
<dbReference type="PROSITE" id="PS00759">
    <property type="entry name" value="ARGE_DAPE_CPG2_2"/>
    <property type="match status" value="1"/>
</dbReference>
<accession>A0A1M4MXN1</accession>
<dbReference type="SUPFAM" id="SSF55031">
    <property type="entry name" value="Bacterial exopeptidase dimerisation domain"/>
    <property type="match status" value="1"/>
</dbReference>
<keyword evidence="9" id="KW-0170">Cobalt</keyword>
<keyword evidence="7" id="KW-0378">Hydrolase</keyword>
<dbReference type="RefSeq" id="WP_072703988.1">
    <property type="nucleotide sequence ID" value="NZ_FMJB01000022.1"/>
</dbReference>
<evidence type="ECO:0000256" key="2">
    <source>
        <dbReference type="ARBA" id="ARBA00005691"/>
    </source>
</evidence>
<comment type="cofactor">
    <cofactor evidence="1">
        <name>Zn(2+)</name>
        <dbReference type="ChEBI" id="CHEBI:29105"/>
    </cofactor>
</comment>
<evidence type="ECO:0000256" key="8">
    <source>
        <dbReference type="ARBA" id="ARBA00022833"/>
    </source>
</evidence>
<keyword evidence="6" id="KW-0479">Metal-binding</keyword>
<sequence>MTAGTPNTRTLEILERLIAFPTVSADSNLALINYAEDFLCAAGFTTHRIDDPKLPKSGLVARIGPDGPGGVMLSAHSDVVPVEGQNWTRPPFKLTREDGRLYGRGTTDMKGYLAAMLSLAERAGKGPLRQPLMLVISYDEEIGCQGIRKMLPGVKALGWQPDLCIVGEPTSMRPAIGHKGKAAFRVTCRGTAGHSALAPRFVNALHLASDMLTTLRNLQEGYVASNIRDAAYDIPYSTVHAGRMIGGTALNIVPDRAEIEFELRHLAADSLEDFETRLGREAGSLSAQWRAEAPEAGVEIICTNTYPGLDVAPEAPEVARVAELCGSEEVIKVAFGTEAGFFAGLGIPTVVCGPGDMAGQGHKANEFVTSSQLAACDSMMDRVLGDLTP</sequence>
<dbReference type="NCBIfam" id="NF005710">
    <property type="entry name" value="PRK07522.1"/>
    <property type="match status" value="1"/>
</dbReference>